<organism evidence="1 2">
    <name type="scientific">Mycolicibacterium duvalii</name>
    <dbReference type="NCBI Taxonomy" id="39688"/>
    <lineage>
        <taxon>Bacteria</taxon>
        <taxon>Bacillati</taxon>
        <taxon>Actinomycetota</taxon>
        <taxon>Actinomycetes</taxon>
        <taxon>Mycobacteriales</taxon>
        <taxon>Mycobacteriaceae</taxon>
        <taxon>Mycolicibacterium</taxon>
    </lineage>
</organism>
<dbReference type="KEGG" id="mdu:MDUV_31640"/>
<evidence type="ECO:0000313" key="2">
    <source>
        <dbReference type="Proteomes" id="UP000467006"/>
    </source>
</evidence>
<gene>
    <name evidence="1" type="ORF">MDUV_31640</name>
</gene>
<dbReference type="RefSeq" id="WP_234815199.1">
    <property type="nucleotide sequence ID" value="NZ_AP022563.1"/>
</dbReference>
<reference evidence="1 2" key="1">
    <citation type="journal article" date="2019" name="Emerg. Microbes Infect.">
        <title>Comprehensive subspecies identification of 175 nontuberculous mycobacteria species based on 7547 genomic profiles.</title>
        <authorList>
            <person name="Matsumoto Y."/>
            <person name="Kinjo T."/>
            <person name="Motooka D."/>
            <person name="Nabeya D."/>
            <person name="Jung N."/>
            <person name="Uechi K."/>
            <person name="Horii T."/>
            <person name="Iida T."/>
            <person name="Fujita J."/>
            <person name="Nakamura S."/>
        </authorList>
    </citation>
    <scope>NUCLEOTIDE SEQUENCE [LARGE SCALE GENOMIC DNA]</scope>
    <source>
        <strain evidence="1 2">JCM 6396</strain>
    </source>
</reference>
<accession>A0A7I7K407</accession>
<dbReference type="AlphaFoldDB" id="A0A7I7K407"/>
<name>A0A7I7K407_9MYCO</name>
<proteinExistence type="predicted"/>
<dbReference type="Proteomes" id="UP000467006">
    <property type="component" value="Chromosome"/>
</dbReference>
<keyword evidence="2" id="KW-1185">Reference proteome</keyword>
<dbReference type="EMBL" id="AP022563">
    <property type="protein sequence ID" value="BBX18304.1"/>
    <property type="molecule type" value="Genomic_DNA"/>
</dbReference>
<sequence>MDRDLSAAPTIPAAVSVSADADHAVVLVFVSQAVTIGKDNPSVSVSSVRVSLDKIDNRWLISGFDPV</sequence>
<evidence type="ECO:0008006" key="3">
    <source>
        <dbReference type="Google" id="ProtNLM"/>
    </source>
</evidence>
<protein>
    <recommendedName>
        <fullName evidence="3">Mce associated membrane protein</fullName>
    </recommendedName>
</protein>
<evidence type="ECO:0000313" key="1">
    <source>
        <dbReference type="EMBL" id="BBX18304.1"/>
    </source>
</evidence>